<organism evidence="2">
    <name type="scientific">Bracon brevicornis</name>
    <dbReference type="NCBI Taxonomy" id="1563983"/>
    <lineage>
        <taxon>Eukaryota</taxon>
        <taxon>Metazoa</taxon>
        <taxon>Ecdysozoa</taxon>
        <taxon>Arthropoda</taxon>
        <taxon>Hexapoda</taxon>
        <taxon>Insecta</taxon>
        <taxon>Pterygota</taxon>
        <taxon>Neoptera</taxon>
        <taxon>Endopterygota</taxon>
        <taxon>Hymenoptera</taxon>
        <taxon>Apocrita</taxon>
        <taxon>Ichneumonoidea</taxon>
        <taxon>Braconidae</taxon>
        <taxon>Braconinae</taxon>
        <taxon>Bracon</taxon>
    </lineage>
</organism>
<name>A0A6V7IJA8_9HYME</name>
<dbReference type="AlphaFoldDB" id="A0A6V7IJA8"/>
<feature type="region of interest" description="Disordered" evidence="1">
    <location>
        <begin position="1"/>
        <end position="84"/>
    </location>
</feature>
<evidence type="ECO:0000313" key="2">
    <source>
        <dbReference type="EMBL" id="CAD1539347.1"/>
    </source>
</evidence>
<sequence>MDHYDIARISPGTTSGAASGTVPESVFPGTMASQTSLRNRVRRAPFRSQVRNIELRRNQLTGPSSPGHDDGDALPTQLSQESIA</sequence>
<dbReference type="EMBL" id="CADCXW020000003">
    <property type="protein sequence ID" value="CAD1539347.1"/>
    <property type="molecule type" value="Genomic_DNA"/>
</dbReference>
<gene>
    <name evidence="2" type="ORF">BBRV_LOCUS25919</name>
</gene>
<evidence type="ECO:0000256" key="1">
    <source>
        <dbReference type="SAM" id="MobiDB-lite"/>
    </source>
</evidence>
<proteinExistence type="predicted"/>
<reference evidence="2" key="1">
    <citation type="submission" date="2020-07" db="EMBL/GenBank/DDBJ databases">
        <authorList>
            <person name="Ferguson B K."/>
        </authorList>
    </citation>
    <scope>NUCLEOTIDE SEQUENCE</scope>
    <source>
        <strain evidence="2">L06</strain>
    </source>
</reference>
<protein>
    <submittedName>
        <fullName evidence="2">Uncharacterized protein</fullName>
    </submittedName>
</protein>
<accession>A0A6V7IJA8</accession>